<keyword evidence="3" id="KW-1185">Reference proteome</keyword>
<accession>H8H2A6</accession>
<evidence type="ECO:0000256" key="1">
    <source>
        <dbReference type="SAM" id="SignalP"/>
    </source>
</evidence>
<name>H8H2A6_DEIGI</name>
<dbReference type="AlphaFoldDB" id="H8H2A6"/>
<proteinExistence type="predicted"/>
<sequence>MKGMTLILALVAMTSSVPASIQAWAQAHGQRIVSTRMREHTDRDWQVSDGQYTLLSGKITEQTVSPSSGGGGTVYISLRYDFTYPRASAAAVKLLQSYSPQEALNILTTQQVNACFQAAMTMKAPKVKTILWKMLDPVEARLLKVNCGVTATATYLTYEEKVIGDAYWKGK</sequence>
<geneLocation type="plasmid" evidence="2 3">
    <name>P2</name>
</geneLocation>
<gene>
    <name evidence="2" type="ordered locus">DGo_PB0384</name>
</gene>
<dbReference type="Proteomes" id="UP000007575">
    <property type="component" value="Plasmid P2"/>
</dbReference>
<keyword evidence="1" id="KW-0732">Signal</keyword>
<dbReference type="OrthoDB" id="9902448at2"/>
<protein>
    <submittedName>
        <fullName evidence="2">Uncharacterized protein</fullName>
    </submittedName>
</protein>
<dbReference type="RefSeq" id="WP_014686745.1">
    <property type="nucleotide sequence ID" value="NC_017791.1"/>
</dbReference>
<organism evidence="2 3">
    <name type="scientific">Deinococcus gobiensis (strain DSM 21396 / JCM 16679 / CGMCC 1.7299 / I-0)</name>
    <dbReference type="NCBI Taxonomy" id="745776"/>
    <lineage>
        <taxon>Bacteria</taxon>
        <taxon>Thermotogati</taxon>
        <taxon>Deinococcota</taxon>
        <taxon>Deinococci</taxon>
        <taxon>Deinococcales</taxon>
        <taxon>Deinococcaceae</taxon>
        <taxon>Deinococcus</taxon>
    </lineage>
</organism>
<evidence type="ECO:0000313" key="2">
    <source>
        <dbReference type="EMBL" id="AFD27653.1"/>
    </source>
</evidence>
<keyword evidence="2" id="KW-0614">Plasmid</keyword>
<dbReference type="HOGENOM" id="CLU_1560433_0_0_0"/>
<reference evidence="2 3" key="1">
    <citation type="journal article" date="2012" name="PLoS ONE">
        <title>Genome sequence and transcriptome analysis of the radioresistant bacterium Deinococcus gobiensis: insights into the extreme environmental adaptations.</title>
        <authorList>
            <person name="Yuan M."/>
            <person name="Chen M."/>
            <person name="Zhang W."/>
            <person name="Lu W."/>
            <person name="Wang J."/>
            <person name="Yang M."/>
            <person name="Zhao P."/>
            <person name="Tang R."/>
            <person name="Li X."/>
            <person name="Hao Y."/>
            <person name="Zhou Z."/>
            <person name="Zhan Y."/>
            <person name="Yu H."/>
            <person name="Teng C."/>
            <person name="Yan Y."/>
            <person name="Ping S."/>
            <person name="Wang Y."/>
            <person name="Lin M."/>
        </authorList>
    </citation>
    <scope>NUCLEOTIDE SEQUENCE [LARGE SCALE GENOMIC DNA]</scope>
    <source>
        <strain evidence="3">DSM 21396 / JCM 16679 / CGMCC 1.7299 / I-0</strain>
        <plasmid evidence="2">P2</plasmid>
    </source>
</reference>
<dbReference type="KEGG" id="dgo:DGo_PB0384"/>
<evidence type="ECO:0000313" key="3">
    <source>
        <dbReference type="Proteomes" id="UP000007575"/>
    </source>
</evidence>
<dbReference type="EMBL" id="CP002193">
    <property type="protein sequence ID" value="AFD27653.1"/>
    <property type="molecule type" value="Genomic_DNA"/>
</dbReference>
<feature type="chain" id="PRO_5003613974" evidence="1">
    <location>
        <begin position="20"/>
        <end position="171"/>
    </location>
</feature>
<feature type="signal peptide" evidence="1">
    <location>
        <begin position="1"/>
        <end position="19"/>
    </location>
</feature>